<organism evidence="1 2">
    <name type="scientific">Nonlabens spongiae</name>
    <dbReference type="NCBI Taxonomy" id="331648"/>
    <lineage>
        <taxon>Bacteria</taxon>
        <taxon>Pseudomonadati</taxon>
        <taxon>Bacteroidota</taxon>
        <taxon>Flavobacteriia</taxon>
        <taxon>Flavobacteriales</taxon>
        <taxon>Flavobacteriaceae</taxon>
        <taxon>Nonlabens</taxon>
    </lineage>
</organism>
<dbReference type="AlphaFoldDB" id="A0A1W6MID6"/>
<evidence type="ECO:0000313" key="1">
    <source>
        <dbReference type="EMBL" id="ARN77365.1"/>
    </source>
</evidence>
<accession>A0A1W6MID6</accession>
<protein>
    <submittedName>
        <fullName evidence="1">Uncharacterized protein</fullName>
    </submittedName>
</protein>
<keyword evidence="2" id="KW-1185">Reference proteome</keyword>
<sequence>MKRILFSLVLLVMGTLGFAQTDFILKPTQSMLMTGKRPGQDATINPFEGEECFALVENIGERSFSVRIQFKDEIVEEVTVKKGETKSLKLKKDYQLYLDPNAQGVAKARVDYRKPPRASINRY</sequence>
<dbReference type="EMBL" id="CP019344">
    <property type="protein sequence ID" value="ARN77365.1"/>
    <property type="molecule type" value="Genomic_DNA"/>
</dbReference>
<proteinExistence type="predicted"/>
<dbReference type="Proteomes" id="UP000193431">
    <property type="component" value="Chromosome"/>
</dbReference>
<gene>
    <name evidence="1" type="ORF">BST97_04860</name>
</gene>
<name>A0A1W6MID6_9FLAO</name>
<evidence type="ECO:0000313" key="2">
    <source>
        <dbReference type="Proteomes" id="UP000193431"/>
    </source>
</evidence>
<reference evidence="1 2" key="1">
    <citation type="submission" date="2016-11" db="EMBL/GenBank/DDBJ databases">
        <title>Trade-off between light-utilization and light-protection in marine flavobacteria.</title>
        <authorList>
            <person name="Kumagai Y."/>
        </authorList>
    </citation>
    <scope>NUCLEOTIDE SEQUENCE [LARGE SCALE GENOMIC DNA]</scope>
    <source>
        <strain evidence="1 2">JCM 13191</strain>
    </source>
</reference>